<name>A0A1R2CJI1_9CILI</name>
<comment type="caution">
    <text evidence="1">The sequence shown here is derived from an EMBL/GenBank/DDBJ whole genome shotgun (WGS) entry which is preliminary data.</text>
</comment>
<reference evidence="1 2" key="1">
    <citation type="submission" date="2016-11" db="EMBL/GenBank/DDBJ databases">
        <title>The macronuclear genome of Stentor coeruleus: a giant cell with tiny introns.</title>
        <authorList>
            <person name="Slabodnick M."/>
            <person name="Ruby J.G."/>
            <person name="Reiff S.B."/>
            <person name="Swart E.C."/>
            <person name="Gosai S."/>
            <person name="Prabakaran S."/>
            <person name="Witkowska E."/>
            <person name="Larue G.E."/>
            <person name="Fisher S."/>
            <person name="Freeman R.M."/>
            <person name="Gunawardena J."/>
            <person name="Chu W."/>
            <person name="Stover N.A."/>
            <person name="Gregory B.D."/>
            <person name="Nowacki M."/>
            <person name="Derisi J."/>
            <person name="Roy S.W."/>
            <person name="Marshall W.F."/>
            <person name="Sood P."/>
        </authorList>
    </citation>
    <scope>NUCLEOTIDE SEQUENCE [LARGE SCALE GENOMIC DNA]</scope>
    <source>
        <strain evidence="1">WM001</strain>
    </source>
</reference>
<protein>
    <submittedName>
        <fullName evidence="1">Uncharacterized protein</fullName>
    </submittedName>
</protein>
<dbReference type="Proteomes" id="UP000187209">
    <property type="component" value="Unassembled WGS sequence"/>
</dbReference>
<sequence>MWMLGIIDLLTDAEMDEQQRNLVNMKSTLVVKVISKLGQHAWEVPCEFTVNDLKDLVYMITSQTGTFMCDGSTLDTRLMLGFVRLYIWRKIDLLTVELI</sequence>
<dbReference type="AlphaFoldDB" id="A0A1R2CJI1"/>
<accession>A0A1R2CJI1</accession>
<organism evidence="1 2">
    <name type="scientific">Stentor coeruleus</name>
    <dbReference type="NCBI Taxonomy" id="5963"/>
    <lineage>
        <taxon>Eukaryota</taxon>
        <taxon>Sar</taxon>
        <taxon>Alveolata</taxon>
        <taxon>Ciliophora</taxon>
        <taxon>Postciliodesmatophora</taxon>
        <taxon>Heterotrichea</taxon>
        <taxon>Heterotrichida</taxon>
        <taxon>Stentoridae</taxon>
        <taxon>Stentor</taxon>
    </lineage>
</organism>
<evidence type="ECO:0000313" key="2">
    <source>
        <dbReference type="Proteomes" id="UP000187209"/>
    </source>
</evidence>
<dbReference type="EMBL" id="MPUH01000133">
    <property type="protein sequence ID" value="OMJ89153.1"/>
    <property type="molecule type" value="Genomic_DNA"/>
</dbReference>
<evidence type="ECO:0000313" key="1">
    <source>
        <dbReference type="EMBL" id="OMJ89153.1"/>
    </source>
</evidence>
<keyword evidence="2" id="KW-1185">Reference proteome</keyword>
<proteinExistence type="predicted"/>
<gene>
    <name evidence="1" type="ORF">SteCoe_8783</name>
</gene>